<evidence type="ECO:0000259" key="1">
    <source>
        <dbReference type="Pfam" id="PF00534"/>
    </source>
</evidence>
<dbReference type="GO" id="GO:0016757">
    <property type="term" value="F:glycosyltransferase activity"/>
    <property type="evidence" value="ECO:0007669"/>
    <property type="project" value="InterPro"/>
</dbReference>
<feature type="domain" description="Glycosyl transferase family 1" evidence="1">
    <location>
        <begin position="183"/>
        <end position="345"/>
    </location>
</feature>
<evidence type="ECO:0000259" key="2">
    <source>
        <dbReference type="Pfam" id="PF13439"/>
    </source>
</evidence>
<keyword evidence="3" id="KW-0808">Transferase</keyword>
<accession>A0A3E1EZP1</accession>
<evidence type="ECO:0000313" key="3">
    <source>
        <dbReference type="EMBL" id="RFC55042.1"/>
    </source>
</evidence>
<name>A0A3E1EZP1_9FLAO</name>
<sequence>MEIIHIVLGKVNPNRLNGVNKVVYNMATEQVKAGKNIQVWGISSNTKHDYPERNFKTVLFQNERFPFSIPPALKHAIQENKNAVFHLHGGWVPVFSTIGRFLAKNKIKYVLTPHGAYNIEAMKRSGFQKKVYKFLFEKPLIDKAYKIHSIGKSEVTGLRSISKKASSFLLPYGFISNSTTTNEQKSKEFIIGFVGRLDVYTKGLDLLIKAFEKFQKYNTNSKLWIIGEGDGKTFLENYIKEKRIQNVILWGKKFGQEKDDLVSKMNVFAHPSRNEGLPSSVLEAASQGVPMIVSHATNLAEYVEKFEAGIAIENDNVSELVTAMKNICIAYENEKAQQFKHGAKQMLEEDFKWSILVEKYDELYK</sequence>
<feature type="domain" description="Glycosyltransferase subfamily 4-like N-terminal" evidence="2">
    <location>
        <begin position="17"/>
        <end position="132"/>
    </location>
</feature>
<dbReference type="InterPro" id="IPR028098">
    <property type="entry name" value="Glyco_trans_4-like_N"/>
</dbReference>
<dbReference type="RefSeq" id="WP_116880021.1">
    <property type="nucleotide sequence ID" value="NZ_QURB01000002.1"/>
</dbReference>
<dbReference type="InterPro" id="IPR001296">
    <property type="entry name" value="Glyco_trans_1"/>
</dbReference>
<dbReference type="PANTHER" id="PTHR45947:SF3">
    <property type="entry name" value="SULFOQUINOVOSYL TRANSFERASE SQD2"/>
    <property type="match status" value="1"/>
</dbReference>
<keyword evidence="4" id="KW-1185">Reference proteome</keyword>
<dbReference type="AlphaFoldDB" id="A0A3E1EZP1"/>
<dbReference type="SUPFAM" id="SSF53756">
    <property type="entry name" value="UDP-Glycosyltransferase/glycogen phosphorylase"/>
    <property type="match status" value="1"/>
</dbReference>
<proteinExistence type="predicted"/>
<dbReference type="Pfam" id="PF13439">
    <property type="entry name" value="Glyco_transf_4"/>
    <property type="match status" value="1"/>
</dbReference>
<dbReference type="Pfam" id="PF00534">
    <property type="entry name" value="Glycos_transf_1"/>
    <property type="match status" value="1"/>
</dbReference>
<dbReference type="Proteomes" id="UP000257127">
    <property type="component" value="Unassembled WGS sequence"/>
</dbReference>
<dbReference type="InterPro" id="IPR050194">
    <property type="entry name" value="Glycosyltransferase_grp1"/>
</dbReference>
<dbReference type="Gene3D" id="3.40.50.2000">
    <property type="entry name" value="Glycogen Phosphorylase B"/>
    <property type="match status" value="2"/>
</dbReference>
<dbReference type="EMBL" id="QURB01000002">
    <property type="protein sequence ID" value="RFC55042.1"/>
    <property type="molecule type" value="Genomic_DNA"/>
</dbReference>
<comment type="caution">
    <text evidence="3">The sequence shown here is derived from an EMBL/GenBank/DDBJ whole genome shotgun (WGS) entry which is preliminary data.</text>
</comment>
<reference evidence="3 4" key="1">
    <citation type="submission" date="2018-08" db="EMBL/GenBank/DDBJ databases">
        <title>The draft genome squence of Brumimicrobium sp. N62.</title>
        <authorList>
            <person name="Du Z.-J."/>
            <person name="Luo H.-R."/>
        </authorList>
    </citation>
    <scope>NUCLEOTIDE SEQUENCE [LARGE SCALE GENOMIC DNA]</scope>
    <source>
        <strain evidence="3 4">N62</strain>
    </source>
</reference>
<evidence type="ECO:0000313" key="4">
    <source>
        <dbReference type="Proteomes" id="UP000257127"/>
    </source>
</evidence>
<gene>
    <name evidence="3" type="ORF">DXU93_04270</name>
</gene>
<dbReference type="PANTHER" id="PTHR45947">
    <property type="entry name" value="SULFOQUINOVOSYL TRANSFERASE SQD2"/>
    <property type="match status" value="1"/>
</dbReference>
<organism evidence="3 4">
    <name type="scientific">Brumimicrobium aurantiacum</name>
    <dbReference type="NCBI Taxonomy" id="1737063"/>
    <lineage>
        <taxon>Bacteria</taxon>
        <taxon>Pseudomonadati</taxon>
        <taxon>Bacteroidota</taxon>
        <taxon>Flavobacteriia</taxon>
        <taxon>Flavobacteriales</taxon>
        <taxon>Crocinitomicaceae</taxon>
        <taxon>Brumimicrobium</taxon>
    </lineage>
</organism>
<dbReference type="OrthoDB" id="9806653at2"/>
<protein>
    <submittedName>
        <fullName evidence="3">Glycosyltransferase</fullName>
    </submittedName>
</protein>